<proteinExistence type="predicted"/>
<dbReference type="GO" id="GO:0005634">
    <property type="term" value="C:nucleus"/>
    <property type="evidence" value="ECO:0007669"/>
    <property type="project" value="UniProtKB-SubCell"/>
</dbReference>
<dbReference type="OrthoDB" id="26282at2759"/>
<evidence type="ECO:0000256" key="2">
    <source>
        <dbReference type="ARBA" id="ARBA00022737"/>
    </source>
</evidence>
<dbReference type="PANTHER" id="PTHR19980">
    <property type="entry name" value="RNA CLEAVAGE STIMULATION FACTOR"/>
    <property type="match status" value="1"/>
</dbReference>
<dbReference type="Pfam" id="PF05843">
    <property type="entry name" value="Suf"/>
    <property type="match status" value="2"/>
</dbReference>
<evidence type="ECO:0000256" key="1">
    <source>
        <dbReference type="ARBA" id="ARBA00004123"/>
    </source>
</evidence>
<feature type="domain" description="Suppressor of forked" evidence="4">
    <location>
        <begin position="14"/>
        <end position="178"/>
    </location>
</feature>
<sequence>MFYSPIYEYAKSLYKTSKLSELDSFLKERLPLSYNVHLWQLYLAYVGQNTPEKLLDAYEYALSHLEGHFDITLVLRDYLGLIDSMHDQDVVDRKRMAYQNVIKYAVFNVPSIYREYEEFEYKLNKFTAKTLLEKAAYNFKGHKRLSMTFDANAEIMDQVTLENYSTLFEVEERKEFVWKCLKEKFYYDEEVYFELIKIVPGFVDEAILCNSFISHDEQLDAPLTLESCTNTFTRTNFFFVLLGVYLGRVDLTNYIFKEEFLSAWDAEQDKSGSATAKAVTVSDLKETFRVMRIRKKDLVYIHFLDMVFKSKGVHAFRRVFNDMKDIIGPLVFYYVAQLEYYVHGDVDVFINVMLLGSRKNKSLETYLIKFLAGHRHENLARKYSAVFGRKEDLRRYLYLYTFESQAADNESAPRTETLDDFYYKGNFEYESFVLKSRGNKAFNEMVKTLEFESLRLFKHSLLLETMEDVRKDESIKLFEAVHPEGVVKLLCTADIRQKNAF</sequence>
<dbReference type="Gene3D" id="1.25.40.10">
    <property type="entry name" value="Tetratricopeptide repeat domain"/>
    <property type="match status" value="1"/>
</dbReference>
<evidence type="ECO:0000256" key="3">
    <source>
        <dbReference type="ARBA" id="ARBA00023242"/>
    </source>
</evidence>
<dbReference type="OMA" id="AQLEYYV"/>
<dbReference type="InParanoid" id="L2GU63"/>
<dbReference type="InterPro" id="IPR011990">
    <property type="entry name" value="TPR-like_helical_dom_sf"/>
</dbReference>
<dbReference type="EMBL" id="GL877431">
    <property type="protein sequence ID" value="ELA46838.1"/>
    <property type="molecule type" value="Genomic_DNA"/>
</dbReference>
<feature type="domain" description="Suppressor of forked" evidence="4">
    <location>
        <begin position="294"/>
        <end position="387"/>
    </location>
</feature>
<dbReference type="PANTHER" id="PTHR19980:SF0">
    <property type="entry name" value="CLEAVAGE STIMULATION FACTOR SUBUNIT 3"/>
    <property type="match status" value="1"/>
</dbReference>
<gene>
    <name evidence="5" type="ORF">VCUG_01682</name>
</gene>
<dbReference type="VEuPathDB" id="MicrosporidiaDB:VCUG_01682"/>
<dbReference type="GeneID" id="19879556"/>
<dbReference type="Proteomes" id="UP000011081">
    <property type="component" value="Unassembled WGS sequence"/>
</dbReference>
<name>L2GU63_VAVCU</name>
<dbReference type="InterPro" id="IPR008847">
    <property type="entry name" value="Suf"/>
</dbReference>
<dbReference type="AlphaFoldDB" id="L2GU63"/>
<dbReference type="InterPro" id="IPR045243">
    <property type="entry name" value="Rna14-like"/>
</dbReference>
<keyword evidence="3" id="KW-0539">Nucleus</keyword>
<protein>
    <recommendedName>
        <fullName evidence="4">Suppressor of forked domain-containing protein</fullName>
    </recommendedName>
</protein>
<dbReference type="HOGENOM" id="CLU_544228_0_0_1"/>
<keyword evidence="6" id="KW-1185">Reference proteome</keyword>
<evidence type="ECO:0000259" key="4">
    <source>
        <dbReference type="Pfam" id="PF05843"/>
    </source>
</evidence>
<reference evidence="6" key="1">
    <citation type="submission" date="2011-03" db="EMBL/GenBank/DDBJ databases">
        <title>The genome sequence of Vavraia culicis strain floridensis.</title>
        <authorList>
            <consortium name="The Broad Institute Genome Sequencing Platform"/>
            <person name="Cuomo C."/>
            <person name="Becnel J."/>
            <person name="Sanscrainte N."/>
            <person name="Young S.K."/>
            <person name="Zeng Q."/>
            <person name="Gargeya S."/>
            <person name="Fitzgerald M."/>
            <person name="Haas B."/>
            <person name="Abouelleil A."/>
            <person name="Alvarado L."/>
            <person name="Arachchi H.M."/>
            <person name="Berlin A."/>
            <person name="Chapman S.B."/>
            <person name="Gearin G."/>
            <person name="Goldberg J."/>
            <person name="Griggs A."/>
            <person name="Gujja S."/>
            <person name="Hansen M."/>
            <person name="Heiman D."/>
            <person name="Howarth C."/>
            <person name="Larimer J."/>
            <person name="Lui A."/>
            <person name="MacDonald P.J.P."/>
            <person name="McCowen C."/>
            <person name="Montmayeur A."/>
            <person name="Murphy C."/>
            <person name="Neiman D."/>
            <person name="Pearson M."/>
            <person name="Priest M."/>
            <person name="Roberts A."/>
            <person name="Saif S."/>
            <person name="Shea T."/>
            <person name="Sisk P."/>
            <person name="Stolte C."/>
            <person name="Sykes S."/>
            <person name="Wortman J."/>
            <person name="Nusbaum C."/>
            <person name="Birren B."/>
        </authorList>
    </citation>
    <scope>NUCLEOTIDE SEQUENCE [LARGE SCALE GENOMIC DNA]</scope>
    <source>
        <strain evidence="6">floridensis</strain>
    </source>
</reference>
<organism evidence="5 6">
    <name type="scientific">Vavraia culicis (isolate floridensis)</name>
    <name type="common">Microsporidian parasite</name>
    <dbReference type="NCBI Taxonomy" id="948595"/>
    <lineage>
        <taxon>Eukaryota</taxon>
        <taxon>Fungi</taxon>
        <taxon>Fungi incertae sedis</taxon>
        <taxon>Microsporidia</taxon>
        <taxon>Pleistophoridae</taxon>
        <taxon>Vavraia</taxon>
    </lineage>
</organism>
<dbReference type="SUPFAM" id="SSF48452">
    <property type="entry name" value="TPR-like"/>
    <property type="match status" value="1"/>
</dbReference>
<dbReference type="STRING" id="948595.L2GU63"/>
<evidence type="ECO:0000313" key="5">
    <source>
        <dbReference type="EMBL" id="ELA46838.1"/>
    </source>
</evidence>
<keyword evidence="2" id="KW-0677">Repeat</keyword>
<accession>L2GU63</accession>
<dbReference type="GO" id="GO:0003729">
    <property type="term" value="F:mRNA binding"/>
    <property type="evidence" value="ECO:0007669"/>
    <property type="project" value="TreeGrafter"/>
</dbReference>
<dbReference type="RefSeq" id="XP_008074699.1">
    <property type="nucleotide sequence ID" value="XM_008076508.1"/>
</dbReference>
<evidence type="ECO:0000313" key="6">
    <source>
        <dbReference type="Proteomes" id="UP000011081"/>
    </source>
</evidence>
<dbReference type="GO" id="GO:0031124">
    <property type="term" value="P:mRNA 3'-end processing"/>
    <property type="evidence" value="ECO:0007669"/>
    <property type="project" value="InterPro"/>
</dbReference>
<comment type="subcellular location">
    <subcellularLocation>
        <location evidence="1">Nucleus</location>
    </subcellularLocation>
</comment>